<proteinExistence type="predicted"/>
<sequence>MSTADDRTRAHALVDDLLGQPDQAADRSVAVLHAHAAALAWIRDTTGLYPASPGIVAELNSVAGRLRTGIDDRDPVAVLGQAAVDALAAHRASAAA</sequence>
<evidence type="ECO:0000313" key="1">
    <source>
        <dbReference type="EMBL" id="AEH11759.1"/>
    </source>
</evidence>
<organism evidence="1 2">
    <name type="scientific">Candidatus Protofrankia datiscae</name>
    <dbReference type="NCBI Taxonomy" id="2716812"/>
    <lineage>
        <taxon>Bacteria</taxon>
        <taxon>Bacillati</taxon>
        <taxon>Actinomycetota</taxon>
        <taxon>Actinomycetes</taxon>
        <taxon>Frankiales</taxon>
        <taxon>Frankiaceae</taxon>
        <taxon>Protofrankia</taxon>
    </lineage>
</organism>
<dbReference type="STRING" id="656024.FsymDg_4511"/>
<dbReference type="HOGENOM" id="CLU_2355615_0_0_11"/>
<keyword evidence="2" id="KW-1185">Reference proteome</keyword>
<gene>
    <name evidence="1" type="ordered locus">FsymDg_4511</name>
</gene>
<name>F8B057_9ACTN</name>
<reference evidence="1 2" key="1">
    <citation type="submission" date="2011-05" db="EMBL/GenBank/DDBJ databases">
        <title>Complete sequence of chromosome of Frankia symbiont of Datisca glomerata.</title>
        <authorList>
            <consortium name="US DOE Joint Genome Institute"/>
            <person name="Lucas S."/>
            <person name="Han J."/>
            <person name="Lapidus A."/>
            <person name="Cheng J.-F."/>
            <person name="Goodwin L."/>
            <person name="Pitluck S."/>
            <person name="Peters L."/>
            <person name="Mikhailova N."/>
            <person name="Chertkov O."/>
            <person name="Teshima H."/>
            <person name="Han C."/>
            <person name="Tapia R."/>
            <person name="Land M."/>
            <person name="Hauser L."/>
            <person name="Kyrpides N."/>
            <person name="Ivanova N."/>
            <person name="Pagani I."/>
            <person name="Berry A."/>
            <person name="Pawlowski K."/>
            <person name="Persson T."/>
            <person name="Vanden Heuvel B."/>
            <person name="Benson D."/>
            <person name="Woyke T."/>
        </authorList>
    </citation>
    <scope>NUCLEOTIDE SEQUENCE [LARGE SCALE GENOMIC DNA]</scope>
    <source>
        <strain evidence="2">4085684</strain>
    </source>
</reference>
<evidence type="ECO:0000313" key="2">
    <source>
        <dbReference type="Proteomes" id="UP000001549"/>
    </source>
</evidence>
<dbReference type="EMBL" id="CP002801">
    <property type="protein sequence ID" value="AEH11759.1"/>
    <property type="molecule type" value="Genomic_DNA"/>
</dbReference>
<accession>F8B057</accession>
<dbReference type="KEGG" id="fsy:FsymDg_4511"/>
<dbReference type="RefSeq" id="WP_013875604.1">
    <property type="nucleotide sequence ID" value="NC_015656.1"/>
</dbReference>
<dbReference type="AlphaFoldDB" id="F8B057"/>
<protein>
    <submittedName>
        <fullName evidence="1">Uncharacterized protein</fullName>
    </submittedName>
</protein>
<dbReference type="Proteomes" id="UP000001549">
    <property type="component" value="Chromosome"/>
</dbReference>